<dbReference type="Pfam" id="PF13279">
    <property type="entry name" value="4HBT_2"/>
    <property type="match status" value="1"/>
</dbReference>
<keyword evidence="5" id="KW-1185">Reference proteome</keyword>
<accession>A0A2R4XKE3</accession>
<dbReference type="Proteomes" id="UP000244571">
    <property type="component" value="Chromosome"/>
</dbReference>
<dbReference type="AlphaFoldDB" id="A0A2R4XKE3"/>
<keyword evidence="2" id="KW-0378">Hydrolase</keyword>
<dbReference type="RefSeq" id="WP_108621669.1">
    <property type="nucleotide sequence ID" value="NZ_CP028901.1"/>
</dbReference>
<dbReference type="GO" id="GO:0047617">
    <property type="term" value="F:fatty acyl-CoA hydrolase activity"/>
    <property type="evidence" value="ECO:0007669"/>
    <property type="project" value="TreeGrafter"/>
</dbReference>
<feature type="compositionally biased region" description="Polar residues" evidence="3">
    <location>
        <begin position="1"/>
        <end position="11"/>
    </location>
</feature>
<comment type="similarity">
    <text evidence="1">Belongs to the 4-hydroxybenzoyl-CoA thioesterase family.</text>
</comment>
<evidence type="ECO:0000256" key="1">
    <source>
        <dbReference type="ARBA" id="ARBA00005953"/>
    </source>
</evidence>
<dbReference type="PANTHER" id="PTHR31793:SF27">
    <property type="entry name" value="NOVEL THIOESTERASE SUPERFAMILY DOMAIN AND SAPOSIN A-TYPE DOMAIN CONTAINING PROTEIN (0610012H03RIK)"/>
    <property type="match status" value="1"/>
</dbReference>
<protein>
    <submittedName>
        <fullName evidence="4">Thioesterase</fullName>
    </submittedName>
</protein>
<dbReference type="OrthoDB" id="9799036at2"/>
<name>A0A2R4XKE3_9BURK</name>
<dbReference type="EMBL" id="CP028901">
    <property type="protein sequence ID" value="AWB34253.1"/>
    <property type="molecule type" value="Genomic_DNA"/>
</dbReference>
<gene>
    <name evidence="4" type="ORF">DBV39_11660</name>
</gene>
<reference evidence="4 5" key="1">
    <citation type="submission" date="2018-04" db="EMBL/GenBank/DDBJ databases">
        <title>Bordetella sp. HZ20 isolated from seawater.</title>
        <authorList>
            <person name="Sun C."/>
        </authorList>
    </citation>
    <scope>NUCLEOTIDE SEQUENCE [LARGE SCALE GENOMIC DNA]</scope>
    <source>
        <strain evidence="4 5">HZ20</strain>
    </source>
</reference>
<evidence type="ECO:0000313" key="5">
    <source>
        <dbReference type="Proteomes" id="UP000244571"/>
    </source>
</evidence>
<proteinExistence type="inferred from homology"/>
<dbReference type="InterPro" id="IPR050563">
    <property type="entry name" value="4-hydroxybenzoyl-CoA_TE"/>
</dbReference>
<sequence>MQPSHQNSSINAAEKSGGAPQRNDYTFFERITLRYADNDANGHVNNAHYYSFFDTGVEGYLRQHNLREPLSANVRTLVVASSCRYYSEVSFPGNIDIAVRVARIGNSSIHYDIAIFRDDDSAQAAAQGTFTIVCASKETGRPVPVPQAFRDHLQQENQE</sequence>
<evidence type="ECO:0000256" key="2">
    <source>
        <dbReference type="ARBA" id="ARBA00022801"/>
    </source>
</evidence>
<feature type="region of interest" description="Disordered" evidence="3">
    <location>
        <begin position="1"/>
        <end position="21"/>
    </location>
</feature>
<dbReference type="InterPro" id="IPR029069">
    <property type="entry name" value="HotDog_dom_sf"/>
</dbReference>
<dbReference type="Gene3D" id="3.10.129.10">
    <property type="entry name" value="Hotdog Thioesterase"/>
    <property type="match status" value="1"/>
</dbReference>
<dbReference type="CDD" id="cd00586">
    <property type="entry name" value="4HBT"/>
    <property type="match status" value="1"/>
</dbReference>
<organism evidence="4 5">
    <name type="scientific">Orrella marina</name>
    <dbReference type="NCBI Taxonomy" id="2163011"/>
    <lineage>
        <taxon>Bacteria</taxon>
        <taxon>Pseudomonadati</taxon>
        <taxon>Pseudomonadota</taxon>
        <taxon>Betaproteobacteria</taxon>
        <taxon>Burkholderiales</taxon>
        <taxon>Alcaligenaceae</taxon>
        <taxon>Orrella</taxon>
    </lineage>
</organism>
<dbReference type="SUPFAM" id="SSF54637">
    <property type="entry name" value="Thioesterase/thiol ester dehydrase-isomerase"/>
    <property type="match status" value="1"/>
</dbReference>
<dbReference type="KEGG" id="boz:DBV39_11660"/>
<evidence type="ECO:0000313" key="4">
    <source>
        <dbReference type="EMBL" id="AWB34253.1"/>
    </source>
</evidence>
<evidence type="ECO:0000256" key="3">
    <source>
        <dbReference type="SAM" id="MobiDB-lite"/>
    </source>
</evidence>
<dbReference type="PANTHER" id="PTHR31793">
    <property type="entry name" value="4-HYDROXYBENZOYL-COA THIOESTERASE FAMILY MEMBER"/>
    <property type="match status" value="1"/>
</dbReference>